<sequence>MKQIIMVMFFMVIALTLVVMSQISESAQIYHDSEVVLQK</sequence>
<dbReference type="Proteomes" id="UP001226720">
    <property type="component" value="Unassembled WGS sequence"/>
</dbReference>
<proteinExistence type="predicted"/>
<dbReference type="EMBL" id="JAUSWM010000003">
    <property type="protein sequence ID" value="MDQ0483316.1"/>
    <property type="molecule type" value="Genomic_DNA"/>
</dbReference>
<gene>
    <name evidence="1" type="ORF">QO000_002288</name>
</gene>
<reference evidence="1" key="1">
    <citation type="submission" date="2023-07" db="EMBL/GenBank/DDBJ databases">
        <title>Genomic Encyclopedia of Type Strains, Phase IV (KMG-IV): sequencing the most valuable type-strain genomes for metagenomic binning, comparative biology and taxonomic classification.</title>
        <authorList>
            <person name="Goeker M."/>
        </authorList>
    </citation>
    <scope>NUCLEOTIDE SEQUENCE [LARGE SCALE GENOMIC DNA]</scope>
    <source>
        <strain evidence="1">JSM 076093</strain>
    </source>
</reference>
<protein>
    <recommendedName>
        <fullName evidence="3">Tumor necrosis factor receptor superfamily member 19</fullName>
    </recommendedName>
</protein>
<accession>A0ABU0K1T3</accession>
<keyword evidence="2" id="KW-1185">Reference proteome</keyword>
<comment type="caution">
    <text evidence="1">The sequence shown here is derived from an EMBL/GenBank/DDBJ whole genome shotgun (WGS) entry which is preliminary data.</text>
</comment>
<name>A0ABU0K1T3_9BACL</name>
<evidence type="ECO:0008006" key="3">
    <source>
        <dbReference type="Google" id="ProtNLM"/>
    </source>
</evidence>
<evidence type="ECO:0000313" key="2">
    <source>
        <dbReference type="Proteomes" id="UP001226720"/>
    </source>
</evidence>
<evidence type="ECO:0000313" key="1">
    <source>
        <dbReference type="EMBL" id="MDQ0483316.1"/>
    </source>
</evidence>
<organism evidence="1 2">
    <name type="scientific">Guptibacillus hwajinpoensis</name>
    <dbReference type="NCBI Taxonomy" id="208199"/>
    <lineage>
        <taxon>Bacteria</taxon>
        <taxon>Bacillati</taxon>
        <taxon>Bacillota</taxon>
        <taxon>Bacilli</taxon>
        <taxon>Bacillales</taxon>
        <taxon>Guptibacillaceae</taxon>
        <taxon>Guptibacillus</taxon>
    </lineage>
</organism>